<dbReference type="Gene3D" id="3.40.50.1860">
    <property type="match status" value="2"/>
</dbReference>
<reference evidence="3" key="1">
    <citation type="submission" date="2022-06" db="EMBL/GenBank/DDBJ databases">
        <title>Devosia sp. XJ19-45 genome assembly.</title>
        <authorList>
            <person name="Li B."/>
            <person name="Cai M."/>
            <person name="Nie G."/>
            <person name="Li W."/>
        </authorList>
    </citation>
    <scope>NUCLEOTIDE SEQUENCE</scope>
    <source>
        <strain evidence="3">XJ19-45</strain>
    </source>
</reference>
<keyword evidence="4" id="KW-1185">Reference proteome</keyword>
<dbReference type="SUPFAM" id="SSF53681">
    <property type="entry name" value="Aspartate/glutamate racemase"/>
    <property type="match status" value="2"/>
</dbReference>
<dbReference type="Pfam" id="PF01177">
    <property type="entry name" value="Asp_Glu_race"/>
    <property type="match status" value="1"/>
</dbReference>
<sequence length="236" mass="25375">MKTIGLIGGMSWESTATYYRRINQEVRRICGGLHSAEIALRSLDFSRVVDLQKAGRWDEAGALLGGAGVSLAQAGASCMLICTNTMHLVAEPVAAMIGVPLIDIITETAAALYAHGRRRPLLLATRYTMEHGFYTSRMSRFGLEVMTPDAAGRQVVHDVIFDELCQGIVRDAAREDYLRIIETARSQGADSVILGCTEIGLLLDPGALPLPGYDSTTIHADAAVRFALGKQAARAA</sequence>
<protein>
    <submittedName>
        <fullName evidence="3">Aspartate/glutamate racemase family protein</fullName>
    </submittedName>
</protein>
<comment type="caution">
    <text evidence="3">The sequence shown here is derived from an EMBL/GenBank/DDBJ whole genome shotgun (WGS) entry which is preliminary data.</text>
</comment>
<keyword evidence="2" id="KW-0413">Isomerase</keyword>
<name>A0A9Q4ARL0_9HYPH</name>
<dbReference type="InterPro" id="IPR015942">
    <property type="entry name" value="Asp/Glu/hydantoin_racemase"/>
</dbReference>
<dbReference type="PROSITE" id="PS00924">
    <property type="entry name" value="ASP_GLU_RACEMASE_2"/>
    <property type="match status" value="1"/>
</dbReference>
<dbReference type="NCBIfam" id="TIGR00035">
    <property type="entry name" value="asp_race"/>
    <property type="match status" value="1"/>
</dbReference>
<evidence type="ECO:0000313" key="3">
    <source>
        <dbReference type="EMBL" id="MCP8888363.1"/>
    </source>
</evidence>
<evidence type="ECO:0000256" key="1">
    <source>
        <dbReference type="ARBA" id="ARBA00007847"/>
    </source>
</evidence>
<dbReference type="InterPro" id="IPR004380">
    <property type="entry name" value="Asp_race"/>
</dbReference>
<gene>
    <name evidence="3" type="ORF">NF348_14675</name>
</gene>
<dbReference type="GO" id="GO:0047661">
    <property type="term" value="F:amino-acid racemase activity"/>
    <property type="evidence" value="ECO:0007669"/>
    <property type="project" value="InterPro"/>
</dbReference>
<accession>A0A9Q4ARL0</accession>
<proteinExistence type="inferred from homology"/>
<dbReference type="RefSeq" id="WP_254675416.1">
    <property type="nucleotide sequence ID" value="NZ_JAMWDU010000005.1"/>
</dbReference>
<dbReference type="PANTHER" id="PTHR21198:SF7">
    <property type="entry name" value="ASPARTATE-GLUTAMATE RACEMASE FAMILY"/>
    <property type="match status" value="1"/>
</dbReference>
<comment type="similarity">
    <text evidence="1">Belongs to the aspartate/glutamate racemases family.</text>
</comment>
<dbReference type="PANTHER" id="PTHR21198">
    <property type="entry name" value="GLUTAMATE RACEMASE"/>
    <property type="match status" value="1"/>
</dbReference>
<organism evidence="3 4">
    <name type="scientific">Devosia ureilytica</name>
    <dbReference type="NCBI Taxonomy" id="2952754"/>
    <lineage>
        <taxon>Bacteria</taxon>
        <taxon>Pseudomonadati</taxon>
        <taxon>Pseudomonadota</taxon>
        <taxon>Alphaproteobacteria</taxon>
        <taxon>Hyphomicrobiales</taxon>
        <taxon>Devosiaceae</taxon>
        <taxon>Devosia</taxon>
    </lineage>
</organism>
<dbReference type="EMBL" id="JAMWDU010000005">
    <property type="protein sequence ID" value="MCP8888363.1"/>
    <property type="molecule type" value="Genomic_DNA"/>
</dbReference>
<dbReference type="InterPro" id="IPR033134">
    <property type="entry name" value="Asp/Glu_racemase_AS_2"/>
</dbReference>
<evidence type="ECO:0000313" key="4">
    <source>
        <dbReference type="Proteomes" id="UP001060275"/>
    </source>
</evidence>
<dbReference type="AlphaFoldDB" id="A0A9Q4ARL0"/>
<evidence type="ECO:0000256" key="2">
    <source>
        <dbReference type="ARBA" id="ARBA00023235"/>
    </source>
</evidence>
<dbReference type="InterPro" id="IPR001920">
    <property type="entry name" value="Asp/Glu_race"/>
</dbReference>
<dbReference type="Proteomes" id="UP001060275">
    <property type="component" value="Unassembled WGS sequence"/>
</dbReference>